<organism evidence="1 2">
    <name type="scientific">Winogradskyella jejuensis</name>
    <dbReference type="NCBI Taxonomy" id="1089305"/>
    <lineage>
        <taxon>Bacteria</taxon>
        <taxon>Pseudomonadati</taxon>
        <taxon>Bacteroidota</taxon>
        <taxon>Flavobacteriia</taxon>
        <taxon>Flavobacteriales</taxon>
        <taxon>Flavobacteriaceae</taxon>
        <taxon>Winogradskyella</taxon>
    </lineage>
</organism>
<dbReference type="STRING" id="1089305.SAMN05444148_0847"/>
<sequence length="806" mass="91768">MSKTTLSKNSIYSFLLIFFIYGISASAQSSDIVDAYETYTEAPREIAYVHLNKSTYIEGEIMGFQAYVFDKFTKEPSKMTNNLYCTISDANGKVIKKKLIKVDNGISKNAFDIDSTLSTGVFTFKAYTNWMRNFEEQNHFEQTFKVIDADNLDSVKPIETKDIKIDLQVLGEGGHIIYGLSNSVGILAKTQFGNGIANAYGTITDSNNNIISEFQLNEVGLAKALLSPQENENYKVNLFAGKQNISVPINEIKKIGITLSLVSSKDKVSIKLTANDKTKSIIKNNDFNIALHNGSEMKLTPFNFNNDGVAILIFPKVDLYKGINIFTIFNNENIPLLERLYFNANQIKSIEISSVKVSTIRDSLSVTISSENLKNNLNSNLSISVLPTETKSYNHHNSILSQIYIQPYINGFLENGRAYFKNRNRKTEYNLDLLMLTQGWSSYCWNTIFDKNEREYIYPFERGIDIVANINDDKIGSYIVYPLAKNSTQLFDINASEKEFTIKQSFPTEDDLFRIGYIDTKKKKIGKKPSIYLQYYPSQFPDFNIASNTIEETYSIEETYLKNETNLNAFDINNATKLDEVIINSKANSIETKVEKLQQKATTAKFRVIEDNVKLTGMRVDTYIQRLGGYDTYYDIFSGRLSIVNTRIRWTDPTPLVYLNSSLLTTTGRKSDFGILTFITMDQVDYIEYEPYGIGGGIRGAAGYIKIFLTPGGPPIKKPNNIVDYKLPLLFSKNKTFYSPKYFYYNTDFFKEYGTIDWKPNISLDKNGKANFKLYNTKTKMISLFIEGIINDNQYISQELKIEIPD</sequence>
<name>A0A1M5MAJ3_9FLAO</name>
<evidence type="ECO:0008006" key="3">
    <source>
        <dbReference type="Google" id="ProtNLM"/>
    </source>
</evidence>
<dbReference type="RefSeq" id="WP_073083510.1">
    <property type="nucleotide sequence ID" value="NZ_FQWS01000001.1"/>
</dbReference>
<keyword evidence="2" id="KW-1185">Reference proteome</keyword>
<dbReference type="EMBL" id="FQWS01000001">
    <property type="protein sequence ID" value="SHG74276.1"/>
    <property type="molecule type" value="Genomic_DNA"/>
</dbReference>
<dbReference type="Gene3D" id="2.60.40.1930">
    <property type="match status" value="1"/>
</dbReference>
<protein>
    <recommendedName>
        <fullName evidence="3">TonB-dependent Receptor Plug Domain</fullName>
    </recommendedName>
</protein>
<dbReference type="AlphaFoldDB" id="A0A1M5MAJ3"/>
<accession>A0A1M5MAJ3</accession>
<reference evidence="2" key="1">
    <citation type="submission" date="2016-11" db="EMBL/GenBank/DDBJ databases">
        <authorList>
            <person name="Varghese N."/>
            <person name="Submissions S."/>
        </authorList>
    </citation>
    <scope>NUCLEOTIDE SEQUENCE [LARGE SCALE GENOMIC DNA]</scope>
    <source>
        <strain evidence="2">DSM 25330</strain>
    </source>
</reference>
<dbReference type="Proteomes" id="UP000184522">
    <property type="component" value="Unassembled WGS sequence"/>
</dbReference>
<evidence type="ECO:0000313" key="2">
    <source>
        <dbReference type="Proteomes" id="UP000184522"/>
    </source>
</evidence>
<evidence type="ECO:0000313" key="1">
    <source>
        <dbReference type="EMBL" id="SHG74276.1"/>
    </source>
</evidence>
<gene>
    <name evidence="1" type="ORF">SAMN05444148_0847</name>
</gene>
<dbReference type="OrthoDB" id="679547at2"/>
<proteinExistence type="predicted"/>